<evidence type="ECO:0000256" key="6">
    <source>
        <dbReference type="ARBA" id="ARBA00022525"/>
    </source>
</evidence>
<evidence type="ECO:0000259" key="11">
    <source>
        <dbReference type="PROSITE" id="PS51762"/>
    </source>
</evidence>
<comment type="caution">
    <text evidence="12">The sequence shown here is derived from an EMBL/GenBank/DDBJ whole genome shotgun (WGS) entry which is preliminary data.</text>
</comment>
<name>A0A8K0MQ12_9ROSA</name>
<dbReference type="PANTHER" id="PTHR31062">
    <property type="entry name" value="XYLOGLUCAN ENDOTRANSGLUCOSYLASE/HYDROLASE PROTEIN 8-RELATED"/>
    <property type="match status" value="1"/>
</dbReference>
<feature type="domain" description="GH16" evidence="11">
    <location>
        <begin position="28"/>
        <end position="237"/>
    </location>
</feature>
<evidence type="ECO:0000256" key="9">
    <source>
        <dbReference type="ARBA" id="ARBA00023295"/>
    </source>
</evidence>
<keyword evidence="7" id="KW-0808">Transferase</keyword>
<evidence type="ECO:0000256" key="5">
    <source>
        <dbReference type="ARBA" id="ARBA00022523"/>
    </source>
</evidence>
<proteinExistence type="predicted"/>
<dbReference type="Pfam" id="PF00722">
    <property type="entry name" value="Glyco_hydro_16"/>
    <property type="match status" value="2"/>
</dbReference>
<evidence type="ECO:0000256" key="7">
    <source>
        <dbReference type="ARBA" id="ARBA00022679"/>
    </source>
</evidence>
<dbReference type="InterPro" id="IPR044791">
    <property type="entry name" value="Beta-glucanase/XTH"/>
</dbReference>
<dbReference type="GO" id="GO:0004553">
    <property type="term" value="F:hydrolase activity, hydrolyzing O-glycosyl compounds"/>
    <property type="evidence" value="ECO:0007669"/>
    <property type="project" value="InterPro"/>
</dbReference>
<protein>
    <recommendedName>
        <fullName evidence="3">xyloglucan:xyloglucosyl transferase</fullName>
        <ecNumber evidence="3">2.4.1.207</ecNumber>
    </recommendedName>
</protein>
<sequence length="470" mass="53506">MVIAHSFLIKTGKFGFRFISIQGLKHAIDSPNNHASVFVLKHSNAAAADDVSFEQNFDILYGGDRIQLLNDNKTIRISIDDHSGSGFRSKQKYGSGLFHMRIKLPPKDSTGVITTFYIISDSSDTRDEIDFEFLGNNNTQLTYVLHTNVIVKGNINRAQEIILWFDPTASFHDYKLLWNQHQIVFFVDDTPVRVFKNINGLAYPTKPMHMECTIWNATWASQGKLVDWSQGPFEAFYEGFGIDGCLTQSSDPNQESDNDVPFDQNFKVLYGGDRMQLVNQNKEIRISMDDYSGSGFRSKQKYGSGSLSNSKQPYVLHTNVVIHGNLNRTQGINLWFDPSADFHELFVDGTPVRVFKNNEKIGVPYPTKPMHIECTIWNGTWGCQGKPVNWSQGPFTAFYKGFGVDGCPTQSSDPEECYSTNNSQYFWNEKQYWALNATQQAAYEDVRKNHLAYDYCHKQLPQPPECKFNT</sequence>
<dbReference type="Proteomes" id="UP000796880">
    <property type="component" value="Unassembled WGS sequence"/>
</dbReference>
<organism evidence="12 13">
    <name type="scientific">Rhamnella rubrinervis</name>
    <dbReference type="NCBI Taxonomy" id="2594499"/>
    <lineage>
        <taxon>Eukaryota</taxon>
        <taxon>Viridiplantae</taxon>
        <taxon>Streptophyta</taxon>
        <taxon>Embryophyta</taxon>
        <taxon>Tracheophyta</taxon>
        <taxon>Spermatophyta</taxon>
        <taxon>Magnoliopsida</taxon>
        <taxon>eudicotyledons</taxon>
        <taxon>Gunneridae</taxon>
        <taxon>Pentapetalae</taxon>
        <taxon>rosids</taxon>
        <taxon>fabids</taxon>
        <taxon>Rosales</taxon>
        <taxon>Rhamnaceae</taxon>
        <taxon>rhamnoid group</taxon>
        <taxon>Rhamneae</taxon>
        <taxon>Rhamnella</taxon>
    </lineage>
</organism>
<dbReference type="GO" id="GO:0048046">
    <property type="term" value="C:apoplast"/>
    <property type="evidence" value="ECO:0007669"/>
    <property type="project" value="UniProtKB-SubCell"/>
</dbReference>
<dbReference type="GO" id="GO:0016762">
    <property type="term" value="F:xyloglucan:xyloglucosyl transferase activity"/>
    <property type="evidence" value="ECO:0007669"/>
    <property type="project" value="UniProtKB-EC"/>
</dbReference>
<dbReference type="EMBL" id="VOIH02000002">
    <property type="protein sequence ID" value="KAF3454267.1"/>
    <property type="molecule type" value="Genomic_DNA"/>
</dbReference>
<dbReference type="EC" id="2.4.1.207" evidence="3"/>
<dbReference type="SUPFAM" id="SSF49899">
    <property type="entry name" value="Concanavalin A-like lectins/glucanases"/>
    <property type="match status" value="2"/>
</dbReference>
<comment type="subcellular location">
    <subcellularLocation>
        <location evidence="1">Secreted</location>
        <location evidence="1">Cell wall</location>
    </subcellularLocation>
    <subcellularLocation>
        <location evidence="2">Secreted</location>
        <location evidence="2">Extracellular space</location>
        <location evidence="2">Apoplast</location>
    </subcellularLocation>
</comment>
<comment type="catalytic activity">
    <reaction evidence="10">
        <text>breaks a beta-(1-&gt;4) bond in the backbone of a xyloglucan and transfers the xyloglucanyl segment on to O-4 of the non-reducing terminal glucose residue of an acceptor, which can be a xyloglucan or an oligosaccharide of xyloglucan.</text>
        <dbReference type="EC" id="2.4.1.207"/>
    </reaction>
</comment>
<evidence type="ECO:0000256" key="1">
    <source>
        <dbReference type="ARBA" id="ARBA00004191"/>
    </source>
</evidence>
<evidence type="ECO:0000256" key="3">
    <source>
        <dbReference type="ARBA" id="ARBA00012152"/>
    </source>
</evidence>
<evidence type="ECO:0000256" key="4">
    <source>
        <dbReference type="ARBA" id="ARBA00022512"/>
    </source>
</evidence>
<dbReference type="AlphaFoldDB" id="A0A8K0MQ12"/>
<dbReference type="GO" id="GO:0044042">
    <property type="term" value="P:glucan metabolic process"/>
    <property type="evidence" value="ECO:0007669"/>
    <property type="project" value="InterPro"/>
</dbReference>
<keyword evidence="4" id="KW-0134">Cell wall</keyword>
<evidence type="ECO:0000256" key="2">
    <source>
        <dbReference type="ARBA" id="ARBA00004271"/>
    </source>
</evidence>
<dbReference type="Pfam" id="PF06955">
    <property type="entry name" value="XET_C"/>
    <property type="match status" value="1"/>
</dbReference>
<keyword evidence="5" id="KW-0052">Apoplast</keyword>
<gene>
    <name evidence="12" type="ORF">FNV43_RR04714</name>
</gene>
<dbReference type="InterPro" id="IPR013320">
    <property type="entry name" value="ConA-like_dom_sf"/>
</dbReference>
<accession>A0A8K0MQ12</accession>
<evidence type="ECO:0000256" key="8">
    <source>
        <dbReference type="ARBA" id="ARBA00022801"/>
    </source>
</evidence>
<dbReference type="Gene3D" id="2.60.120.200">
    <property type="match status" value="3"/>
</dbReference>
<keyword evidence="6" id="KW-0964">Secreted</keyword>
<dbReference type="InterPro" id="IPR000757">
    <property type="entry name" value="Beta-glucanase-like"/>
</dbReference>
<dbReference type="PROSITE" id="PS51762">
    <property type="entry name" value="GH16_2"/>
    <property type="match status" value="1"/>
</dbReference>
<dbReference type="OrthoDB" id="1148784at2759"/>
<evidence type="ECO:0000256" key="10">
    <source>
        <dbReference type="ARBA" id="ARBA00034022"/>
    </source>
</evidence>
<keyword evidence="9" id="KW-0326">Glycosidase</keyword>
<dbReference type="InterPro" id="IPR010713">
    <property type="entry name" value="XET_C"/>
</dbReference>
<keyword evidence="13" id="KW-1185">Reference proteome</keyword>
<evidence type="ECO:0000313" key="13">
    <source>
        <dbReference type="Proteomes" id="UP000796880"/>
    </source>
</evidence>
<evidence type="ECO:0000313" key="12">
    <source>
        <dbReference type="EMBL" id="KAF3454267.1"/>
    </source>
</evidence>
<keyword evidence="8" id="KW-0378">Hydrolase</keyword>
<reference evidence="12" key="1">
    <citation type="submission" date="2020-03" db="EMBL/GenBank/DDBJ databases">
        <title>A high-quality chromosome-level genome assembly of a woody plant with both climbing and erect habits, Rhamnella rubrinervis.</title>
        <authorList>
            <person name="Lu Z."/>
            <person name="Yang Y."/>
            <person name="Zhu X."/>
            <person name="Sun Y."/>
        </authorList>
    </citation>
    <scope>NUCLEOTIDE SEQUENCE</scope>
    <source>
        <strain evidence="12">BYM</strain>
        <tissue evidence="12">Leaf</tissue>
    </source>
</reference>